<reference evidence="5" key="1">
    <citation type="journal article" date="2015" name="Genome Announc.">
        <title>Whole-Genome Sequences of 80 Environmental and Clinical Isolates of Burkholderia pseudomallei.</title>
        <authorList>
            <person name="Johnson S.L."/>
            <person name="Baker A.L."/>
            <person name="Chain P.S."/>
            <person name="Currie B.J."/>
            <person name="Daligault H.E."/>
            <person name="Davenport K.W."/>
            <person name="Davis C.B."/>
            <person name="Inglis T.J."/>
            <person name="Kaestli M."/>
            <person name="Koren S."/>
            <person name="Mayo M."/>
            <person name="Merritt A.J."/>
            <person name="Price E.P."/>
            <person name="Sarovich D.S."/>
            <person name="Warner J."/>
            <person name="Rosovitz M.J."/>
        </authorList>
    </citation>
    <scope>NUCLEOTIDE SEQUENCE [LARGE SCALE GENOMIC DNA]</scope>
    <source>
        <strain evidence="5">DSM 2030</strain>
    </source>
</reference>
<dbReference type="Gene3D" id="3.40.50.1980">
    <property type="entry name" value="Nitrogenase molybdenum iron protein domain"/>
    <property type="match status" value="2"/>
</dbReference>
<dbReference type="Pfam" id="PF07833">
    <property type="entry name" value="Cu_amine_oxidN1"/>
    <property type="match status" value="1"/>
</dbReference>
<evidence type="ECO:0000259" key="3">
    <source>
        <dbReference type="PROSITE" id="PS50983"/>
    </source>
</evidence>
<dbReference type="Gene3D" id="3.30.457.10">
    <property type="entry name" value="Copper amine oxidase-like, N-terminal domain"/>
    <property type="match status" value="1"/>
</dbReference>
<dbReference type="PROSITE" id="PS50983">
    <property type="entry name" value="FE_B12_PBP"/>
    <property type="match status" value="1"/>
</dbReference>
<evidence type="ECO:0000313" key="5">
    <source>
        <dbReference type="Proteomes" id="UP000029669"/>
    </source>
</evidence>
<dbReference type="SUPFAM" id="SSF53807">
    <property type="entry name" value="Helical backbone' metal receptor"/>
    <property type="match status" value="1"/>
</dbReference>
<sequence>MKKKICFLMIFVLLMSLLPAFGLANPVKAQETQVYLNGVKINTGDVLPFIENGRTMVPVRLFSENLGADVKWDDATQAVTIQGEDVSVKLTIGKKEAVVNGKNKTLDVAPVVLSGRTIVPLRFIAEAFGADVKWDKETSRAVVVWNIKIKDSTGNEVTLSASGLNRVVVISSNIAEAMRIIQVPDEFIVGVSDQVQKRTYLGFDNKPNVGSMTNPNIEKIAELKPQAVLLQGRYVSRYGEKIEALGIKAIGIDFYYLEKYDEDLKKTALLFNRGGKAVEFLNWKNEILSNINNRLTNIEDKEKPRIACLDLMGGFKEGQYKTFPPGSSYDQVIKFISGNNIAADLKPSESSELVSGEWLLQKNPEVIVFVYCSELGYTTNDYSGVMKLIDNIKKDPVLSKTDAVKNNRIYFINISNLARFTESVYFAKRLYPDRFKDVNPSQILKEYFEKWLGIPMKGVWAYPEP</sequence>
<dbReference type="Proteomes" id="UP000029669">
    <property type="component" value="Chromosome"/>
</dbReference>
<dbReference type="AlphaFoldDB" id="A0A097ASP3"/>
<dbReference type="RefSeq" id="WP_049685497.1">
    <property type="nucleotide sequence ID" value="NZ_OZ020628.2"/>
</dbReference>
<organism evidence="4 5">
    <name type="scientific">Thermoanaerobacter kivui</name>
    <name type="common">Acetogenium kivui</name>
    <dbReference type="NCBI Taxonomy" id="2325"/>
    <lineage>
        <taxon>Bacteria</taxon>
        <taxon>Bacillati</taxon>
        <taxon>Bacillota</taxon>
        <taxon>Clostridia</taxon>
        <taxon>Thermoanaerobacterales</taxon>
        <taxon>Thermoanaerobacteraceae</taxon>
        <taxon>Thermoanaerobacter</taxon>
    </lineage>
</organism>
<dbReference type="InterPro" id="IPR002491">
    <property type="entry name" value="ABC_transptr_periplasmic_BD"/>
</dbReference>
<gene>
    <name evidence="4" type="ORF">TKV_c16530</name>
</gene>
<feature type="chain" id="PRO_5038959153" evidence="2">
    <location>
        <begin position="25"/>
        <end position="465"/>
    </location>
</feature>
<keyword evidence="2" id="KW-0732">Signal</keyword>
<dbReference type="InterPro" id="IPR050902">
    <property type="entry name" value="ABC_Transporter_SBP"/>
</dbReference>
<evidence type="ECO:0000256" key="1">
    <source>
        <dbReference type="ARBA" id="ARBA00008814"/>
    </source>
</evidence>
<dbReference type="SUPFAM" id="SSF55383">
    <property type="entry name" value="Copper amine oxidase, domain N"/>
    <property type="match status" value="1"/>
</dbReference>
<name>A0A097ASP3_THEKI</name>
<dbReference type="HOGENOM" id="CLU_038034_2_0_9"/>
<dbReference type="InterPro" id="IPR036582">
    <property type="entry name" value="Mao_N_sf"/>
</dbReference>
<accession>A0A097ASP3</accession>
<dbReference type="InterPro" id="IPR012854">
    <property type="entry name" value="Cu_amine_oxidase-like_N"/>
</dbReference>
<dbReference type="PANTHER" id="PTHR30535:SF34">
    <property type="entry name" value="MOLYBDATE-BINDING PROTEIN MOLA"/>
    <property type="match status" value="1"/>
</dbReference>
<evidence type="ECO:0000313" key="4">
    <source>
        <dbReference type="EMBL" id="AIS52807.1"/>
    </source>
</evidence>
<comment type="similarity">
    <text evidence="1">Belongs to the bacterial solute-binding protein 8 family.</text>
</comment>
<protein>
    <submittedName>
        <fullName evidence="4">ABC-type Fe3+-hydroxamate transport system, periplasmic component</fullName>
    </submittedName>
</protein>
<evidence type="ECO:0000256" key="2">
    <source>
        <dbReference type="SAM" id="SignalP"/>
    </source>
</evidence>
<proteinExistence type="inferred from homology"/>
<dbReference type="eggNOG" id="COG0614">
    <property type="taxonomic scope" value="Bacteria"/>
</dbReference>
<dbReference type="Pfam" id="PF01497">
    <property type="entry name" value="Peripla_BP_2"/>
    <property type="match status" value="1"/>
</dbReference>
<feature type="signal peptide" evidence="2">
    <location>
        <begin position="1"/>
        <end position="24"/>
    </location>
</feature>
<dbReference type="OrthoDB" id="9787830at2"/>
<dbReference type="STRING" id="2325.TKV_c16530"/>
<dbReference type="PANTHER" id="PTHR30535">
    <property type="entry name" value="VITAMIN B12-BINDING PROTEIN"/>
    <property type="match status" value="1"/>
</dbReference>
<dbReference type="KEGG" id="tki:TKV_c16530"/>
<keyword evidence="5" id="KW-1185">Reference proteome</keyword>
<dbReference type="eggNOG" id="COG0860">
    <property type="taxonomic scope" value="Bacteria"/>
</dbReference>
<feature type="domain" description="Fe/B12 periplasmic-binding" evidence="3">
    <location>
        <begin position="166"/>
        <end position="442"/>
    </location>
</feature>
<dbReference type="EMBL" id="CP009170">
    <property type="protein sequence ID" value="AIS52807.1"/>
    <property type="molecule type" value="Genomic_DNA"/>
</dbReference>